<reference evidence="2" key="1">
    <citation type="submission" date="2023-08" db="EMBL/GenBank/DDBJ databases">
        <authorList>
            <person name="Chen Y."/>
            <person name="Shah S."/>
            <person name="Dougan E. K."/>
            <person name="Thang M."/>
            <person name="Chan C."/>
        </authorList>
    </citation>
    <scope>NUCLEOTIDE SEQUENCE</scope>
</reference>
<feature type="chain" id="PRO_5041421103" evidence="1">
    <location>
        <begin position="20"/>
        <end position="137"/>
    </location>
</feature>
<protein>
    <submittedName>
        <fullName evidence="2">Uncharacterized protein</fullName>
    </submittedName>
</protein>
<evidence type="ECO:0000313" key="3">
    <source>
        <dbReference type="Proteomes" id="UP001178507"/>
    </source>
</evidence>
<evidence type="ECO:0000256" key="1">
    <source>
        <dbReference type="SAM" id="SignalP"/>
    </source>
</evidence>
<organism evidence="2 3">
    <name type="scientific">Effrenium voratum</name>
    <dbReference type="NCBI Taxonomy" id="2562239"/>
    <lineage>
        <taxon>Eukaryota</taxon>
        <taxon>Sar</taxon>
        <taxon>Alveolata</taxon>
        <taxon>Dinophyceae</taxon>
        <taxon>Suessiales</taxon>
        <taxon>Symbiodiniaceae</taxon>
        <taxon>Effrenium</taxon>
    </lineage>
</organism>
<dbReference type="EMBL" id="CAUJNA010003423">
    <property type="protein sequence ID" value="CAJ1401616.1"/>
    <property type="molecule type" value="Genomic_DNA"/>
</dbReference>
<dbReference type="AlphaFoldDB" id="A0AA36NFR1"/>
<gene>
    <name evidence="2" type="ORF">EVOR1521_LOCUS24729</name>
</gene>
<name>A0AA36NFR1_9DINO</name>
<sequence length="137" mass="14838">MALRFFALFSLAAAQNLRGDSVTCTGEGSLPIGEAKCFGGDLLVEKFLLHVESFDGKVGVVNMKAEGPQEGVCNGAQFQSEDNLFTVENDNNCGLTALGYDYTVQYCPNQDQMIVHLVKPVNVRVVLQSQSCPETEV</sequence>
<dbReference type="Proteomes" id="UP001178507">
    <property type="component" value="Unassembled WGS sequence"/>
</dbReference>
<feature type="signal peptide" evidence="1">
    <location>
        <begin position="1"/>
        <end position="19"/>
    </location>
</feature>
<comment type="caution">
    <text evidence="2">The sequence shown here is derived from an EMBL/GenBank/DDBJ whole genome shotgun (WGS) entry which is preliminary data.</text>
</comment>
<keyword evidence="1" id="KW-0732">Signal</keyword>
<accession>A0AA36NFR1</accession>
<proteinExistence type="predicted"/>
<keyword evidence="3" id="KW-1185">Reference proteome</keyword>
<evidence type="ECO:0000313" key="2">
    <source>
        <dbReference type="EMBL" id="CAJ1401616.1"/>
    </source>
</evidence>